<evidence type="ECO:0000313" key="1">
    <source>
        <dbReference type="EMBL" id="SMO48017.1"/>
    </source>
</evidence>
<gene>
    <name evidence="1" type="ORF">SAMN06265220_1011102</name>
</gene>
<name>A0A521BLI7_9FLAO</name>
<dbReference type="PANTHER" id="PTHR43428:SF1">
    <property type="entry name" value="ARSENATE REDUCTASE"/>
    <property type="match status" value="1"/>
</dbReference>
<dbReference type="AlphaFoldDB" id="A0A521BLI7"/>
<protein>
    <submittedName>
        <fullName evidence="1">Arsenate reductase</fullName>
    </submittedName>
</protein>
<dbReference type="Proteomes" id="UP000319267">
    <property type="component" value="Unassembled WGS sequence"/>
</dbReference>
<dbReference type="EMBL" id="FXTQ01000001">
    <property type="protein sequence ID" value="SMO48017.1"/>
    <property type="molecule type" value="Genomic_DNA"/>
</dbReference>
<organism evidence="1 2">
    <name type="scientific">Flavobacterium nitrogenifigens</name>
    <dbReference type="NCBI Taxonomy" id="1617283"/>
    <lineage>
        <taxon>Bacteria</taxon>
        <taxon>Pseudomonadati</taxon>
        <taxon>Bacteroidota</taxon>
        <taxon>Flavobacteriia</taxon>
        <taxon>Flavobacteriales</taxon>
        <taxon>Flavobacteriaceae</taxon>
        <taxon>Flavobacterium</taxon>
    </lineage>
</organism>
<keyword evidence="2" id="KW-1185">Reference proteome</keyword>
<evidence type="ECO:0000313" key="2">
    <source>
        <dbReference type="Proteomes" id="UP000319267"/>
    </source>
</evidence>
<accession>A0A521BLI7</accession>
<reference evidence="1 2" key="1">
    <citation type="submission" date="2017-05" db="EMBL/GenBank/DDBJ databases">
        <authorList>
            <person name="Varghese N."/>
            <person name="Submissions S."/>
        </authorList>
    </citation>
    <scope>NUCLEOTIDE SEQUENCE [LARGE SCALE GENOMIC DNA]</scope>
    <source>
        <strain evidence="1 2">DSM 29982</strain>
    </source>
</reference>
<dbReference type="Gene3D" id="3.40.50.2300">
    <property type="match status" value="1"/>
</dbReference>
<dbReference type="InterPro" id="IPR036196">
    <property type="entry name" value="Ptyr_pPase_sf"/>
</dbReference>
<proteinExistence type="predicted"/>
<dbReference type="SUPFAM" id="SSF52788">
    <property type="entry name" value="Phosphotyrosine protein phosphatases I"/>
    <property type="match status" value="1"/>
</dbReference>
<dbReference type="PANTHER" id="PTHR43428">
    <property type="entry name" value="ARSENATE REDUCTASE"/>
    <property type="match status" value="1"/>
</dbReference>
<dbReference type="RefSeq" id="WP_185957078.1">
    <property type="nucleotide sequence ID" value="NZ_CP043612.1"/>
</dbReference>
<sequence length="212" mass="23812">MYADLTKTIESLPFEFLSEDRKQILQPLMEFIQAKTTNQQEIRLNLICTHNSRRSHLSQVWAQTAAAYYHIKNVSCYSGGTEATALFPMVAETLKDSGFKIKTLSEGANPVYSIKYSADELPVIGFSKTYDDDFNPESAFAAIMTCSQADGGCPFIAGAEIRIPITFEDPKISDRTSLQKETYLERSFQIAAEMFYVFSQISQSQMASIVFN</sequence>